<keyword evidence="1" id="KW-0472">Membrane</keyword>
<dbReference type="AlphaFoldDB" id="A0A1E3L8G5"/>
<dbReference type="RefSeq" id="WP_083243351.1">
    <property type="nucleotide sequence ID" value="NZ_MDER01000030.1"/>
</dbReference>
<keyword evidence="3" id="KW-1185">Reference proteome</keyword>
<sequence>MGNKMIRGLVFILAFAIAGYAIVQYGFLNASNAGLVSFKLQKPNFELEPWIYVLYIHIFTAIFALIIGPFQLFITPTNARKRWHRLFGYVYVFSIIVSGIVNVYLSIFATGGWIAGLGFMSLDVLWVATTLIAIRKIMGKDIQAHKEWMLRSYALTFAAVMLRIWLTPLIILFGDFEAGFRAVAWVCWIPNLLVIEAVIYRMRLRREQGFTTATPK</sequence>
<feature type="transmembrane region" description="Helical" evidence="1">
    <location>
        <begin position="50"/>
        <end position="74"/>
    </location>
</feature>
<name>A0A1E3L8G5_9BACL</name>
<reference evidence="2 3" key="1">
    <citation type="submission" date="2016-08" db="EMBL/GenBank/DDBJ databases">
        <title>Genome sequencing of Paenibacillus sp. TI45-13ar, isolated from Korean traditional nuruk.</title>
        <authorList>
            <person name="Kim S.-J."/>
        </authorList>
    </citation>
    <scope>NUCLEOTIDE SEQUENCE [LARGE SCALE GENOMIC DNA]</scope>
    <source>
        <strain evidence="2 3">TI45-13ar</strain>
    </source>
</reference>
<keyword evidence="1" id="KW-1133">Transmembrane helix</keyword>
<evidence type="ECO:0000313" key="3">
    <source>
        <dbReference type="Proteomes" id="UP000094578"/>
    </source>
</evidence>
<dbReference type="Pfam" id="PF10067">
    <property type="entry name" value="DUF2306"/>
    <property type="match status" value="1"/>
</dbReference>
<evidence type="ECO:0008006" key="4">
    <source>
        <dbReference type="Google" id="ProtNLM"/>
    </source>
</evidence>
<evidence type="ECO:0000256" key="1">
    <source>
        <dbReference type="SAM" id="Phobius"/>
    </source>
</evidence>
<feature type="transmembrane region" description="Helical" evidence="1">
    <location>
        <begin position="154"/>
        <end position="174"/>
    </location>
</feature>
<feature type="transmembrane region" description="Helical" evidence="1">
    <location>
        <begin position="113"/>
        <end position="134"/>
    </location>
</feature>
<dbReference type="EMBL" id="MDER01000030">
    <property type="protein sequence ID" value="ODP29475.1"/>
    <property type="molecule type" value="Genomic_DNA"/>
</dbReference>
<feature type="transmembrane region" description="Helical" evidence="1">
    <location>
        <begin position="9"/>
        <end position="30"/>
    </location>
</feature>
<accession>A0A1E3L8G5</accession>
<organism evidence="2 3">
    <name type="scientific">Paenibacillus nuruki</name>
    <dbReference type="NCBI Taxonomy" id="1886670"/>
    <lineage>
        <taxon>Bacteria</taxon>
        <taxon>Bacillati</taxon>
        <taxon>Bacillota</taxon>
        <taxon>Bacilli</taxon>
        <taxon>Bacillales</taxon>
        <taxon>Paenibacillaceae</taxon>
        <taxon>Paenibacillus</taxon>
    </lineage>
</organism>
<dbReference type="Proteomes" id="UP000094578">
    <property type="component" value="Unassembled WGS sequence"/>
</dbReference>
<feature type="transmembrane region" description="Helical" evidence="1">
    <location>
        <begin position="86"/>
        <end position="107"/>
    </location>
</feature>
<evidence type="ECO:0000313" key="2">
    <source>
        <dbReference type="EMBL" id="ODP29475.1"/>
    </source>
</evidence>
<protein>
    <recommendedName>
        <fullName evidence="4">DUF2306 domain-containing protein</fullName>
    </recommendedName>
</protein>
<gene>
    <name evidence="2" type="ORF">PTI45_00958</name>
</gene>
<dbReference type="InterPro" id="IPR018750">
    <property type="entry name" value="DUF2306_membrane"/>
</dbReference>
<proteinExistence type="predicted"/>
<comment type="caution">
    <text evidence="2">The sequence shown here is derived from an EMBL/GenBank/DDBJ whole genome shotgun (WGS) entry which is preliminary data.</text>
</comment>
<keyword evidence="1" id="KW-0812">Transmembrane</keyword>
<feature type="transmembrane region" description="Helical" evidence="1">
    <location>
        <begin position="180"/>
        <end position="200"/>
    </location>
</feature>